<feature type="domain" description="DUF4349" evidence="3">
    <location>
        <begin position="85"/>
        <end position="293"/>
    </location>
</feature>
<reference evidence="4 5" key="1">
    <citation type="submission" date="2019-02" db="EMBL/GenBank/DDBJ databases">
        <authorList>
            <consortium name="Pathogen Informatics"/>
        </authorList>
    </citation>
    <scope>NUCLEOTIDE SEQUENCE [LARGE SCALE GENOMIC DNA]</scope>
    <source>
        <strain evidence="4 5">3012STDY6756504</strain>
    </source>
</reference>
<name>A0A4U8W8K8_9NOCA</name>
<evidence type="ECO:0000313" key="4">
    <source>
        <dbReference type="EMBL" id="VFB01460.1"/>
    </source>
</evidence>
<keyword evidence="2" id="KW-0472">Membrane</keyword>
<keyword evidence="2" id="KW-0812">Transmembrane</keyword>
<dbReference type="EMBL" id="LR215973">
    <property type="protein sequence ID" value="VFB01460.1"/>
    <property type="molecule type" value="Genomic_DNA"/>
</dbReference>
<accession>A0A4U8W8K8</accession>
<feature type="compositionally biased region" description="Low complexity" evidence="1">
    <location>
        <begin position="306"/>
        <end position="319"/>
    </location>
</feature>
<dbReference type="Pfam" id="PF14257">
    <property type="entry name" value="DUF4349"/>
    <property type="match status" value="1"/>
</dbReference>
<dbReference type="InterPro" id="IPR025645">
    <property type="entry name" value="DUF4349"/>
</dbReference>
<protein>
    <recommendedName>
        <fullName evidence="3">DUF4349 domain-containing protein</fullName>
    </recommendedName>
</protein>
<feature type="transmembrane region" description="Helical" evidence="2">
    <location>
        <begin position="278"/>
        <end position="296"/>
    </location>
</feature>
<dbReference type="Proteomes" id="UP000290439">
    <property type="component" value="Chromosome"/>
</dbReference>
<keyword evidence="2" id="KW-1133">Transmembrane helix</keyword>
<evidence type="ECO:0000256" key="1">
    <source>
        <dbReference type="SAM" id="MobiDB-lite"/>
    </source>
</evidence>
<feature type="region of interest" description="Disordered" evidence="1">
    <location>
        <begin position="42"/>
        <end position="81"/>
    </location>
</feature>
<sequence>MNEKRVEPGASRYAASMRKLAVLLIALLGLALLVGGCGDDDDGESAAGGHTPTVADMPGPAATPGFREQAPAREQDTGGEVNADRKEVITGQVELVSADPIDAAGKVTAQVTALRGRVDSRTERPGTDDNVPSARLTVRIPAEHTDDFVAGLGDIGEVTEVSTNRDDVTMQWQDLDARIKALQASVDRLRVLMAEATNTADLLAAEQALSSRQAELDSLTGQKRLLDDQIALSTLTIEISSTRTEPEEGPTNFWDGIVSGWNSLVDWLKDAVVFLGKAVPWIGFLAVIGAVVWVIVRLARRPRRAQATAPADAAVRTVPSAAGKPGETGKDTDATGETRADRSGDDHTEQP</sequence>
<feature type="compositionally biased region" description="Basic and acidic residues" evidence="1">
    <location>
        <begin position="327"/>
        <end position="351"/>
    </location>
</feature>
<organism evidence="4 5">
    <name type="scientific">Nocardia cyriacigeorgica</name>
    <dbReference type="NCBI Taxonomy" id="135487"/>
    <lineage>
        <taxon>Bacteria</taxon>
        <taxon>Bacillati</taxon>
        <taxon>Actinomycetota</taxon>
        <taxon>Actinomycetes</taxon>
        <taxon>Mycobacteriales</taxon>
        <taxon>Nocardiaceae</taxon>
        <taxon>Nocardia</taxon>
    </lineage>
</organism>
<dbReference type="AlphaFoldDB" id="A0A4U8W8K8"/>
<feature type="region of interest" description="Disordered" evidence="1">
    <location>
        <begin position="306"/>
        <end position="351"/>
    </location>
</feature>
<proteinExistence type="predicted"/>
<feature type="compositionally biased region" description="Basic and acidic residues" evidence="1">
    <location>
        <begin position="70"/>
        <end position="81"/>
    </location>
</feature>
<evidence type="ECO:0000313" key="5">
    <source>
        <dbReference type="Proteomes" id="UP000290439"/>
    </source>
</evidence>
<evidence type="ECO:0000256" key="2">
    <source>
        <dbReference type="SAM" id="Phobius"/>
    </source>
</evidence>
<gene>
    <name evidence="4" type="ORF">NCTC10797_05278</name>
</gene>
<evidence type="ECO:0000259" key="3">
    <source>
        <dbReference type="Pfam" id="PF14257"/>
    </source>
</evidence>